<sequence>MASPPPPAAKRYALGRCRLCGEGMRTKDSVELGRKALENVRQKSKDKYGDDLWKELGGSTALRLHKACRQKYIKSSTRVSPLFRVVEDPRPSLRSEVVDFDPKLHCLLCGHTGSRARAVHRVETSSNFERAIRRECERRGKDDTWGAAVQSRINQIILDFPAAEVRYHQDCSLNFRKGRRAPPGSRAKGRRKENQDSKKLAHFSKLCDYINARDECQYTMTELYEKMIELAGDAAATAREVYTKKHMSTLIKEHYGCSVFISGGCGEHNIVNFTGFTNKLLHENWYKNRHAQEGEEKLRVVKLAANILLEDMRKTVCDTTTYPTVQEMVSSPLPPTLSCLLETIVTTKSEDQEKVKKKRIFLGQALMFASRPKSYLPPALLALSTDLHRRFGSRELTDEMKAAGFGVGYKEVRRFVFNLTESASNETPATQNDAEPPHVQYVWDNVDWNKHDVTGRGSIHVLGGIRIVAPAPAVPPERVPRQKMPASVIQNLTYSEYGVKIQMYKKPERNGLDLIKVKPLDVTSLSEVSRLATNLDVLWLAGRFLGVERGPSWNGFNAEATKNGEVGPVSGVMALPFVNDNPSNYSTLHSALLFASADSKKYGRDFFFVTMDLPLYAKAVEIVTSDTSGALSGVIVRLGGFHLLMSFLSAIGYIMDGSGLEDLWGQVYGPNTVKTMMSGKDYARATRAHSLAQEAVGALLLDSVRMDGDTKAKIKEIHEALRMNPNADPASVAADDVVRDLWTSLKRAGEEAAERSYTARLWWLYFELVGLLRLYVRAERVGNWELHLECIRAMLPYFHAAARIHYAKYAHLYVQQMDTLHVRAAAEGRAGLFTVRRKPQHWAGVWTDMVIEQNLMRLIKSRGGLTGRGFAESTVLLWILSAPAVLEVSAAVQELTGVYRASSGQHVELRDSCVERDTRHLTKFTEWLREHSPFVAMEHPLKVQCISTGKYGGDDVNCYTAKEVGVELMKEMYGKDFGHVGAKRKGIVIPLSHSAPVNKKQPSAEEVNTNLLFMRMCRVGVTPEKLKEFLKYELTSKPAALFDDKGLMRHNDKSALARRLHEDNCLEDLDITAADLRGTSPSCSGGGTGSSGGGTSSSGGGTGSSGGGTSCSGGGTSSSGGGTSSSGGGTGSSGGGTSSSGGGTSSSGGGTSSSGGGTGSSGGGTSSSGGGTSSSGGGTGSSGGGTSSSGGGTSSSGGGTSSSGGGTGSSGGGTSSSGGGTSSSGGGTSSSGGGTGSSGGGTSSSGGGLEEHVVVDGGHLLHSVKWPKAEELGGAVKYRHVCKAYVDYCSDTLAPPAPLSRLTVVFDGYEVRWSTKDEEQQRRAGSRQDCSDVNVGDEKEVTYDRDKFLSNKKNKSALIRLLRGYLDAAGINVKQADADADVPIAEEALLKGADHASRTVRVIAKDTDIVAILVARGTNQTHITVTTPGTGAARGYNVGAIRQHLGEERADCLLAAHAFTGCDTTSAIHRKGKVKLWDLLKKHPELRDAARVFNDPNADVEEIVQCGEKLFLSLYARTGDSNQLPISSLDLMRYFEYNYKVTHAKSPMSVVLLADLPPTSDGARQHSLRVYLTVQDWLGNSLDPTQWGWYRGERSLHPVPSKLPPAPQELLHLIACNCKTGCRAGSGCSCRKADLPCTPACGKCRGERCSNTVEGDEADWENF</sequence>
<protein>
    <submittedName>
        <fullName evidence="2">Nucleoporin NUP49/NSP49</fullName>
    </submittedName>
</protein>
<organism evidence="2 3">
    <name type="scientific">Frankliniella fusca</name>
    <dbReference type="NCBI Taxonomy" id="407009"/>
    <lineage>
        <taxon>Eukaryota</taxon>
        <taxon>Metazoa</taxon>
        <taxon>Ecdysozoa</taxon>
        <taxon>Arthropoda</taxon>
        <taxon>Hexapoda</taxon>
        <taxon>Insecta</taxon>
        <taxon>Pterygota</taxon>
        <taxon>Neoptera</taxon>
        <taxon>Paraneoptera</taxon>
        <taxon>Thysanoptera</taxon>
        <taxon>Terebrantia</taxon>
        <taxon>Thripoidea</taxon>
        <taxon>Thripidae</taxon>
        <taxon>Frankliniella</taxon>
    </lineage>
</organism>
<reference evidence="2" key="1">
    <citation type="submission" date="2021-07" db="EMBL/GenBank/DDBJ databases">
        <authorList>
            <person name="Catto M.A."/>
            <person name="Jacobson A."/>
            <person name="Kennedy G."/>
            <person name="Labadie P."/>
            <person name="Hunt B.G."/>
            <person name="Srinivasan R."/>
        </authorList>
    </citation>
    <scope>NUCLEOTIDE SEQUENCE</scope>
    <source>
        <strain evidence="2">PL_HMW_Pooled</strain>
        <tissue evidence="2">Head</tissue>
    </source>
</reference>
<proteinExistence type="predicted"/>
<dbReference type="PANTHER" id="PTHR46704">
    <property type="entry name" value="CXC DOMAIN-CONTAINING PROTEIN-RELATED"/>
    <property type="match status" value="1"/>
</dbReference>
<dbReference type="EMBL" id="JAHWGI010000014">
    <property type="protein sequence ID" value="KAK3907648.1"/>
    <property type="molecule type" value="Genomic_DNA"/>
</dbReference>
<feature type="region of interest" description="Disordered" evidence="1">
    <location>
        <begin position="176"/>
        <end position="197"/>
    </location>
</feature>
<gene>
    <name evidence="2" type="ORF">KUF71_018284</name>
</gene>
<evidence type="ECO:0000313" key="2">
    <source>
        <dbReference type="EMBL" id="KAK3907648.1"/>
    </source>
</evidence>
<evidence type="ECO:0000256" key="1">
    <source>
        <dbReference type="SAM" id="MobiDB-lite"/>
    </source>
</evidence>
<feature type="region of interest" description="Disordered" evidence="1">
    <location>
        <begin position="1076"/>
        <end position="1251"/>
    </location>
</feature>
<keyword evidence="3" id="KW-1185">Reference proteome</keyword>
<feature type="compositionally biased region" description="Gly residues" evidence="1">
    <location>
        <begin position="1084"/>
        <end position="1248"/>
    </location>
</feature>
<reference evidence="2" key="2">
    <citation type="journal article" date="2023" name="BMC Genomics">
        <title>Pest status, molecular evolution, and epigenetic factors derived from the genome assembly of Frankliniella fusca, a thysanopteran phytovirus vector.</title>
        <authorList>
            <person name="Catto M.A."/>
            <person name="Labadie P.E."/>
            <person name="Jacobson A.L."/>
            <person name="Kennedy G.G."/>
            <person name="Srinivasan R."/>
            <person name="Hunt B.G."/>
        </authorList>
    </citation>
    <scope>NUCLEOTIDE SEQUENCE</scope>
    <source>
        <strain evidence="2">PL_HMW_Pooled</strain>
    </source>
</reference>
<accession>A0AAE1GRP6</accession>
<comment type="caution">
    <text evidence="2">The sequence shown here is derived from an EMBL/GenBank/DDBJ whole genome shotgun (WGS) entry which is preliminary data.</text>
</comment>
<dbReference type="PANTHER" id="PTHR46704:SF1">
    <property type="entry name" value="TELOMERE LENGTH REGULATION PROTEIN TEL2 HOMOLOG"/>
    <property type="match status" value="1"/>
</dbReference>
<evidence type="ECO:0000313" key="3">
    <source>
        <dbReference type="Proteomes" id="UP001219518"/>
    </source>
</evidence>
<name>A0AAE1GRP6_9NEOP</name>
<dbReference type="Proteomes" id="UP001219518">
    <property type="component" value="Unassembled WGS sequence"/>
</dbReference>